<dbReference type="InterPro" id="IPR048325">
    <property type="entry name" value="ZSWIM3_N"/>
</dbReference>
<name>A0A6J1T8H5_FRAOC</name>
<evidence type="ECO:0000256" key="2">
    <source>
        <dbReference type="SAM" id="MobiDB-lite"/>
    </source>
</evidence>
<dbReference type="KEGG" id="foc:113214451"/>
<proteinExistence type="predicted"/>
<dbReference type="GeneID" id="113214451"/>
<dbReference type="RefSeq" id="XP_026289598.1">
    <property type="nucleotide sequence ID" value="XM_026433813.2"/>
</dbReference>
<dbReference type="AlphaFoldDB" id="A0A6J1T8H5"/>
<sequence>MELRIGARYPSFKALEAAIEKFSQETNSVYTVYNSRLIDKENLRRPTDKQLPACLKYKHIKFACKHYGIRKSKSRGLRPNQSTFKIGCPSFIYVTAHSKDLVVEKMEVEHTHSCDPELVAMYPERRSLSHIGSDDGEEEETDNKPGNSTLKLIREDVFDLLTLAVDRRRIRNYVRICTGRNMLTGDLANMAKYIRQNPRDVSEERAYQLMEHLKLVESKENLPTTRPMTTREKFNSMKRRVAVPSGVRGDEMREDDPEHCYSAGPPAKRQMRENNRRQNDDVIHFETVEHIEDFQDQDQDQDQVQEEQAVTSWDANSSLADVVKSILGPNQEGPVIVHVNNYEGVAVVEVAEGQKYATGEEIDPTSLLVQKQDAESGVTIQSPKRTARKSLSPRKPVIVTNKAGNIPTSKVVINTQESTSKGSTIQIQSSPNISRSHHQERVEDSDDEEFKDDFNTLNDCDDNESDSEHNTVFKEERTMYKVKTEKLNLQIRHLQNDLGKHELEKEKLLLEIRLLELQVAERERKKLTSVT</sequence>
<dbReference type="InterPro" id="IPR052579">
    <property type="entry name" value="Zinc_finger_SWIM"/>
</dbReference>
<feature type="domain" description="ZSWIM3 N-terminal" evidence="3">
    <location>
        <begin position="5"/>
        <end position="112"/>
    </location>
</feature>
<feature type="compositionally biased region" description="Basic and acidic residues" evidence="2">
    <location>
        <begin position="248"/>
        <end position="259"/>
    </location>
</feature>
<evidence type="ECO:0000259" key="3">
    <source>
        <dbReference type="Pfam" id="PF21599"/>
    </source>
</evidence>
<reference evidence="5" key="1">
    <citation type="submission" date="2025-08" db="UniProtKB">
        <authorList>
            <consortium name="RefSeq"/>
        </authorList>
    </citation>
    <scope>IDENTIFICATION</scope>
    <source>
        <tissue evidence="5">Whole organism</tissue>
    </source>
</reference>
<keyword evidence="1" id="KW-0175">Coiled coil</keyword>
<dbReference type="Proteomes" id="UP000504606">
    <property type="component" value="Unplaced"/>
</dbReference>
<organism evidence="4 5">
    <name type="scientific">Frankliniella occidentalis</name>
    <name type="common">Western flower thrips</name>
    <name type="synonym">Euthrips occidentalis</name>
    <dbReference type="NCBI Taxonomy" id="133901"/>
    <lineage>
        <taxon>Eukaryota</taxon>
        <taxon>Metazoa</taxon>
        <taxon>Ecdysozoa</taxon>
        <taxon>Arthropoda</taxon>
        <taxon>Hexapoda</taxon>
        <taxon>Insecta</taxon>
        <taxon>Pterygota</taxon>
        <taxon>Neoptera</taxon>
        <taxon>Paraneoptera</taxon>
        <taxon>Thysanoptera</taxon>
        <taxon>Terebrantia</taxon>
        <taxon>Thripoidea</taxon>
        <taxon>Thripidae</taxon>
        <taxon>Frankliniella</taxon>
    </lineage>
</organism>
<feature type="compositionally biased region" description="Polar residues" evidence="2">
    <location>
        <begin position="415"/>
        <end position="434"/>
    </location>
</feature>
<accession>A0A6J1T8H5</accession>
<feature type="region of interest" description="Disordered" evidence="2">
    <location>
        <begin position="415"/>
        <end position="450"/>
    </location>
</feature>
<evidence type="ECO:0000313" key="5">
    <source>
        <dbReference type="RefSeq" id="XP_026289598.1"/>
    </source>
</evidence>
<evidence type="ECO:0000313" key="4">
    <source>
        <dbReference type="Proteomes" id="UP000504606"/>
    </source>
</evidence>
<evidence type="ECO:0000256" key="1">
    <source>
        <dbReference type="SAM" id="Coils"/>
    </source>
</evidence>
<protein>
    <submittedName>
        <fullName evidence="5">Uncharacterized protein LOC113214451</fullName>
    </submittedName>
</protein>
<feature type="region of interest" description="Disordered" evidence="2">
    <location>
        <begin position="129"/>
        <end position="148"/>
    </location>
</feature>
<gene>
    <name evidence="5" type="primary">LOC113214451</name>
</gene>
<feature type="region of interest" description="Disordered" evidence="2">
    <location>
        <begin position="244"/>
        <end position="274"/>
    </location>
</feature>
<keyword evidence="4" id="KW-1185">Reference proteome</keyword>
<feature type="coiled-coil region" evidence="1">
    <location>
        <begin position="484"/>
        <end position="525"/>
    </location>
</feature>
<dbReference type="PANTHER" id="PTHR31569:SF4">
    <property type="entry name" value="SWIM-TYPE DOMAIN-CONTAINING PROTEIN"/>
    <property type="match status" value="1"/>
</dbReference>
<dbReference type="PANTHER" id="PTHR31569">
    <property type="entry name" value="SWIM-TYPE DOMAIN-CONTAINING PROTEIN"/>
    <property type="match status" value="1"/>
</dbReference>
<dbReference type="Pfam" id="PF21599">
    <property type="entry name" value="ZSWIM3_N"/>
    <property type="match status" value="1"/>
</dbReference>
<dbReference type="OrthoDB" id="8188771at2759"/>